<feature type="coiled-coil region" evidence="6">
    <location>
        <begin position="72"/>
        <end position="99"/>
    </location>
</feature>
<evidence type="ECO:0000256" key="6">
    <source>
        <dbReference type="SAM" id="Coils"/>
    </source>
</evidence>
<accession>A0A5B8YDE9</accession>
<dbReference type="PIRSF" id="PIRSF038471">
    <property type="entry name" value="MreC"/>
    <property type="match status" value="1"/>
</dbReference>
<dbReference type="InterPro" id="IPR055342">
    <property type="entry name" value="MreC_beta-barrel_core"/>
</dbReference>
<dbReference type="NCBIfam" id="TIGR00219">
    <property type="entry name" value="mreC"/>
    <property type="match status" value="1"/>
</dbReference>
<evidence type="ECO:0000313" key="9">
    <source>
        <dbReference type="Proteomes" id="UP000315995"/>
    </source>
</evidence>
<name>A0A4Y6Q1R5_PERCE</name>
<comment type="similarity">
    <text evidence="1 5">Belongs to the MreC family.</text>
</comment>
<organism evidence="8 9">
    <name type="scientific">Persicimonas caeni</name>
    <dbReference type="NCBI Taxonomy" id="2292766"/>
    <lineage>
        <taxon>Bacteria</taxon>
        <taxon>Deltaproteobacteria</taxon>
        <taxon>Bradymonadales</taxon>
        <taxon>Bradymonadaceae</taxon>
        <taxon>Persicimonas</taxon>
    </lineage>
</organism>
<accession>A0A4Y6Q1R5</accession>
<dbReference type="Gene3D" id="2.40.10.340">
    <property type="entry name" value="Rod shape-determining protein MreC, domain 1"/>
    <property type="match status" value="1"/>
</dbReference>
<protein>
    <recommendedName>
        <fullName evidence="2 5">Cell shape-determining protein MreC</fullName>
    </recommendedName>
    <alternativeName>
        <fullName evidence="4 5">Cell shape protein MreC</fullName>
    </alternativeName>
</protein>
<evidence type="ECO:0000256" key="2">
    <source>
        <dbReference type="ARBA" id="ARBA00013855"/>
    </source>
</evidence>
<proteinExistence type="inferred from homology"/>
<dbReference type="Gene3D" id="2.40.10.350">
    <property type="entry name" value="Rod shape-determining protein MreC, domain 2"/>
    <property type="match status" value="1"/>
</dbReference>
<dbReference type="PANTHER" id="PTHR34138">
    <property type="entry name" value="CELL SHAPE-DETERMINING PROTEIN MREC"/>
    <property type="match status" value="1"/>
</dbReference>
<gene>
    <name evidence="8" type="primary">mreC</name>
    <name evidence="8" type="ORF">FIV42_27585</name>
</gene>
<evidence type="ECO:0000256" key="4">
    <source>
        <dbReference type="ARBA" id="ARBA00032089"/>
    </source>
</evidence>
<dbReference type="InterPro" id="IPR042175">
    <property type="entry name" value="Cell/Rod_MreC_2"/>
</dbReference>
<evidence type="ECO:0000256" key="1">
    <source>
        <dbReference type="ARBA" id="ARBA00009369"/>
    </source>
</evidence>
<dbReference type="GO" id="GO:0005886">
    <property type="term" value="C:plasma membrane"/>
    <property type="evidence" value="ECO:0007669"/>
    <property type="project" value="TreeGrafter"/>
</dbReference>
<evidence type="ECO:0000313" key="8">
    <source>
        <dbReference type="EMBL" id="QDG54370.1"/>
    </source>
</evidence>
<dbReference type="Pfam" id="PF04085">
    <property type="entry name" value="MreC"/>
    <property type="match status" value="1"/>
</dbReference>
<evidence type="ECO:0000256" key="3">
    <source>
        <dbReference type="ARBA" id="ARBA00022960"/>
    </source>
</evidence>
<feature type="domain" description="Rod shape-determining protein MreC beta-barrel core" evidence="7">
    <location>
        <begin position="126"/>
        <end position="274"/>
    </location>
</feature>
<comment type="function">
    <text evidence="5">Involved in formation and maintenance of cell shape.</text>
</comment>
<evidence type="ECO:0000259" key="7">
    <source>
        <dbReference type="Pfam" id="PF04085"/>
    </source>
</evidence>
<sequence>MYDFLSNHRPKLVALLLVALPLVMLASAGDARVGHEPSSKPVQVVRSGLAWTELGAYRSVGWLGDAWARLVDGELADENEKLRKEVARLREEKSRLIGVLQENARLRDLVGFKKRHPEFEMVPARVVGRDISPYFRVLRLKLESNQKLKPRQPVVVASGVVGQIHEVYGQFAEVIIVSDPRSRIDAVSQRNRAPGIVEGLGHERDYLARVSYLNQKDEMREGDVMVTGGKGGVFPKELVIGTVTAVDNAERGLFQQVRLEPAVDFSRLEEVFVITGTK</sequence>
<dbReference type="GO" id="GO:0008360">
    <property type="term" value="P:regulation of cell shape"/>
    <property type="evidence" value="ECO:0007669"/>
    <property type="project" value="UniProtKB-KW"/>
</dbReference>
<keyword evidence="9" id="KW-1185">Reference proteome</keyword>
<dbReference type="PANTHER" id="PTHR34138:SF1">
    <property type="entry name" value="CELL SHAPE-DETERMINING PROTEIN MREC"/>
    <property type="match status" value="1"/>
</dbReference>
<dbReference type="Proteomes" id="UP000315995">
    <property type="component" value="Chromosome"/>
</dbReference>
<dbReference type="InterPro" id="IPR042177">
    <property type="entry name" value="Cell/Rod_1"/>
</dbReference>
<dbReference type="InterPro" id="IPR007221">
    <property type="entry name" value="MreC"/>
</dbReference>
<dbReference type="OrthoDB" id="9808025at2"/>
<evidence type="ECO:0000256" key="5">
    <source>
        <dbReference type="PIRNR" id="PIRNR038471"/>
    </source>
</evidence>
<keyword evidence="6" id="KW-0175">Coiled coil</keyword>
<dbReference type="AlphaFoldDB" id="A0A4Y6Q1R5"/>
<reference evidence="8 9" key="1">
    <citation type="submission" date="2019-06" db="EMBL/GenBank/DDBJ databases">
        <title>Persicimonas caeni gen. nov., sp. nov., a predatory bacterium isolated from solar saltern.</title>
        <authorList>
            <person name="Wang S."/>
        </authorList>
    </citation>
    <scope>NUCLEOTIDE SEQUENCE [LARGE SCALE GENOMIC DNA]</scope>
    <source>
        <strain evidence="8 9">YN101</strain>
    </source>
</reference>
<keyword evidence="3 5" id="KW-0133">Cell shape</keyword>
<dbReference type="EMBL" id="CP041186">
    <property type="protein sequence ID" value="QDG54370.1"/>
    <property type="molecule type" value="Genomic_DNA"/>
</dbReference>
<dbReference type="RefSeq" id="WP_141200814.1">
    <property type="nucleotide sequence ID" value="NZ_CP041186.1"/>
</dbReference>